<proteinExistence type="predicted"/>
<dbReference type="EMBL" id="BMLY01000006">
    <property type="protein sequence ID" value="GGP27487.1"/>
    <property type="molecule type" value="Genomic_DNA"/>
</dbReference>
<sequence>MKCKREQGKAKATHHAQTDPTQSGPDQNGGQNHCQLQCNHDLLSVNANCPFIIGNECKAADFLSVVTGAHSSAYLKNRDAQPTIFVVIVYFLMRAFKRTRLESRPNIE</sequence>
<keyword evidence="3" id="KW-1185">Reference proteome</keyword>
<evidence type="ECO:0000256" key="1">
    <source>
        <dbReference type="SAM" id="MobiDB-lite"/>
    </source>
</evidence>
<evidence type="ECO:0000313" key="2">
    <source>
        <dbReference type="EMBL" id="GGP27487.1"/>
    </source>
</evidence>
<dbReference type="Proteomes" id="UP000621859">
    <property type="component" value="Unassembled WGS sequence"/>
</dbReference>
<evidence type="ECO:0000313" key="3">
    <source>
        <dbReference type="Proteomes" id="UP000621859"/>
    </source>
</evidence>
<gene>
    <name evidence="2" type="ORF">GCM10010971_33060</name>
</gene>
<reference evidence="3" key="1">
    <citation type="journal article" date="2019" name="Int. J. Syst. Evol. Microbiol.">
        <title>The Global Catalogue of Microorganisms (GCM) 10K type strain sequencing project: providing services to taxonomists for standard genome sequencing and annotation.</title>
        <authorList>
            <consortium name="The Broad Institute Genomics Platform"/>
            <consortium name="The Broad Institute Genome Sequencing Center for Infectious Disease"/>
            <person name="Wu L."/>
            <person name="Ma J."/>
        </authorList>
    </citation>
    <scope>NUCLEOTIDE SEQUENCE [LARGE SCALE GENOMIC DNA]</scope>
    <source>
        <strain evidence="3">CGMCC 1.8860</strain>
    </source>
</reference>
<feature type="region of interest" description="Disordered" evidence="1">
    <location>
        <begin position="1"/>
        <end position="31"/>
    </location>
</feature>
<organism evidence="2 3">
    <name type="scientific">Silvimonas amylolytica</name>
    <dbReference type="NCBI Taxonomy" id="449663"/>
    <lineage>
        <taxon>Bacteria</taxon>
        <taxon>Pseudomonadati</taxon>
        <taxon>Pseudomonadota</taxon>
        <taxon>Betaproteobacteria</taxon>
        <taxon>Neisseriales</taxon>
        <taxon>Chitinibacteraceae</taxon>
        <taxon>Silvimonas</taxon>
    </lineage>
</organism>
<feature type="compositionally biased region" description="Polar residues" evidence="1">
    <location>
        <begin position="18"/>
        <end position="31"/>
    </location>
</feature>
<comment type="caution">
    <text evidence="2">The sequence shown here is derived from an EMBL/GenBank/DDBJ whole genome shotgun (WGS) entry which is preliminary data.</text>
</comment>
<name>A0ABQ2PR79_9NEIS</name>
<accession>A0ABQ2PR79</accession>
<protein>
    <submittedName>
        <fullName evidence="2">Uncharacterized protein</fullName>
    </submittedName>
</protein>